<dbReference type="Proteomes" id="UP000466632">
    <property type="component" value="Chromosome"/>
</dbReference>
<dbReference type="PANTHER" id="PTHR47197:SF3">
    <property type="entry name" value="DIHYDRO-HEME D1 DEHYDROGENASE"/>
    <property type="match status" value="1"/>
</dbReference>
<dbReference type="SUPFAM" id="SSF51004">
    <property type="entry name" value="C-terminal (heme d1) domain of cytochrome cd1-nitrite reductase"/>
    <property type="match status" value="1"/>
</dbReference>
<sequence length="363" mass="37248">MSPLNGRKAFQDDPDERVFQLDETSAVHIPVRNGPVSDIGISPDGSRLVVANHGRGTVSIVDPDARLVVQTLGLDEPFAIALSGGDAPRAYISTATSSYDSVDVVDVAANAHVATHPLAHSVSDLAVSADGRFVYAGRNHARGADIAVVDTATDDVDVIELATAPGTTVDCVRISPDGGHLYAATNGPSGGQLVVIDTRATSDGADGGGSGITGAYELGLPIRDVALTADGGTAYVASCGPVVGAVLDVIDTRTRKITATRKLSEVAGPLTLTRVALSRDGRRAYLVSDDRVAVVCTQTLDVVGDIRAANHPSCVVESPDGRCLYIAGHSGVVTVVPIAARGGPAEAPTTSLPEPVWREPVLA</sequence>
<reference evidence="1 2" key="1">
    <citation type="journal article" date="2019" name="Emerg. Microbes Infect.">
        <title>Comprehensive subspecies identification of 175 nontuberculous mycobacteria species based on 7547 genomic profiles.</title>
        <authorList>
            <person name="Matsumoto Y."/>
            <person name="Kinjo T."/>
            <person name="Motooka D."/>
            <person name="Nabeya D."/>
            <person name="Jung N."/>
            <person name="Uechi K."/>
            <person name="Horii T."/>
            <person name="Iida T."/>
            <person name="Fujita J."/>
            <person name="Nakamura S."/>
        </authorList>
    </citation>
    <scope>NUCLEOTIDE SEQUENCE [LARGE SCALE GENOMIC DNA]</scope>
    <source>
        <strain evidence="1 2">JCM 16018</strain>
    </source>
</reference>
<organism evidence="1 2">
    <name type="scientific">Mycobacterium seoulense</name>
    <dbReference type="NCBI Taxonomy" id="386911"/>
    <lineage>
        <taxon>Bacteria</taxon>
        <taxon>Bacillati</taxon>
        <taxon>Actinomycetota</taxon>
        <taxon>Actinomycetes</taxon>
        <taxon>Mycobacteriales</taxon>
        <taxon>Mycobacteriaceae</taxon>
        <taxon>Mycobacterium</taxon>
    </lineage>
</organism>
<dbReference type="EMBL" id="AP022582">
    <property type="protein sequence ID" value="BBY02242.1"/>
    <property type="molecule type" value="Genomic_DNA"/>
</dbReference>
<protein>
    <submittedName>
        <fullName evidence="1">Uncharacterized protein</fullName>
    </submittedName>
</protein>
<proteinExistence type="predicted"/>
<name>A0A7I7P2F5_9MYCO</name>
<dbReference type="Gene3D" id="2.130.10.10">
    <property type="entry name" value="YVTN repeat-like/Quinoprotein amine dehydrogenase"/>
    <property type="match status" value="2"/>
</dbReference>
<dbReference type="InterPro" id="IPR051200">
    <property type="entry name" value="Host-pathogen_enzymatic-act"/>
</dbReference>
<dbReference type="AlphaFoldDB" id="A0A7I7P2F5"/>
<gene>
    <name evidence="1" type="ORF">MSEO_27410</name>
</gene>
<dbReference type="InterPro" id="IPR015943">
    <property type="entry name" value="WD40/YVTN_repeat-like_dom_sf"/>
</dbReference>
<dbReference type="RefSeq" id="WP_163681151.1">
    <property type="nucleotide sequence ID" value="NZ_AP022582.1"/>
</dbReference>
<dbReference type="InterPro" id="IPR011048">
    <property type="entry name" value="Haem_d1_sf"/>
</dbReference>
<dbReference type="PANTHER" id="PTHR47197">
    <property type="entry name" value="PROTEIN NIRF"/>
    <property type="match status" value="1"/>
</dbReference>
<evidence type="ECO:0000313" key="2">
    <source>
        <dbReference type="Proteomes" id="UP000466632"/>
    </source>
</evidence>
<dbReference type="KEGG" id="mseo:MSEO_27410"/>
<keyword evidence="2" id="KW-1185">Reference proteome</keyword>
<evidence type="ECO:0000313" key="1">
    <source>
        <dbReference type="EMBL" id="BBY02242.1"/>
    </source>
</evidence>
<accession>A0A7I7P2F5</accession>